<reference evidence="3 4" key="1">
    <citation type="submission" date="2020-01" db="EMBL/GenBank/DDBJ databases">
        <title>Identification and distribution of gene clusters putatively required for synthesis of sphingolipid metabolism inhibitors in phylogenetically diverse species of the filamentous fungus Fusarium.</title>
        <authorList>
            <person name="Kim H.-S."/>
            <person name="Busman M."/>
            <person name="Brown D.W."/>
            <person name="Divon H."/>
            <person name="Uhlig S."/>
            <person name="Proctor R.H."/>
        </authorList>
    </citation>
    <scope>NUCLEOTIDE SEQUENCE [LARGE SCALE GENOMIC DNA]</scope>
    <source>
        <strain evidence="3 4">NRRL 20459</strain>
    </source>
</reference>
<organism evidence="3 4">
    <name type="scientific">Fusarium albosuccineum</name>
    <dbReference type="NCBI Taxonomy" id="1237068"/>
    <lineage>
        <taxon>Eukaryota</taxon>
        <taxon>Fungi</taxon>
        <taxon>Dikarya</taxon>
        <taxon>Ascomycota</taxon>
        <taxon>Pezizomycotina</taxon>
        <taxon>Sordariomycetes</taxon>
        <taxon>Hypocreomycetidae</taxon>
        <taxon>Hypocreales</taxon>
        <taxon>Nectriaceae</taxon>
        <taxon>Fusarium</taxon>
        <taxon>Fusarium decemcellulare species complex</taxon>
    </lineage>
</organism>
<dbReference type="Proteomes" id="UP000554235">
    <property type="component" value="Unassembled WGS sequence"/>
</dbReference>
<comment type="caution">
    <text evidence="3">The sequence shown here is derived from an EMBL/GenBank/DDBJ whole genome shotgun (WGS) entry which is preliminary data.</text>
</comment>
<gene>
    <name evidence="3" type="ORF">FALBO_6363</name>
</gene>
<accession>A0A8H4LF13</accession>
<name>A0A8H4LF13_9HYPO</name>
<feature type="signal peptide" evidence="2">
    <location>
        <begin position="1"/>
        <end position="21"/>
    </location>
</feature>
<keyword evidence="2" id="KW-0732">Signal</keyword>
<protein>
    <submittedName>
        <fullName evidence="3">Uncharacterized protein</fullName>
    </submittedName>
</protein>
<proteinExistence type="predicted"/>
<evidence type="ECO:0000313" key="3">
    <source>
        <dbReference type="EMBL" id="KAF4466774.1"/>
    </source>
</evidence>
<evidence type="ECO:0000313" key="4">
    <source>
        <dbReference type="Proteomes" id="UP000554235"/>
    </source>
</evidence>
<evidence type="ECO:0000256" key="2">
    <source>
        <dbReference type="SAM" id="SignalP"/>
    </source>
</evidence>
<dbReference type="EMBL" id="JAADYS010000823">
    <property type="protein sequence ID" value="KAF4466774.1"/>
    <property type="molecule type" value="Genomic_DNA"/>
</dbReference>
<dbReference type="AlphaFoldDB" id="A0A8H4LF13"/>
<dbReference type="OrthoDB" id="5104949at2759"/>
<feature type="region of interest" description="Disordered" evidence="1">
    <location>
        <begin position="39"/>
        <end position="141"/>
    </location>
</feature>
<feature type="chain" id="PRO_5034707296" evidence="2">
    <location>
        <begin position="22"/>
        <end position="314"/>
    </location>
</feature>
<keyword evidence="4" id="KW-1185">Reference proteome</keyword>
<evidence type="ECO:0000256" key="1">
    <source>
        <dbReference type="SAM" id="MobiDB-lite"/>
    </source>
</evidence>
<sequence>MRSAVLLRVALGLLVVDSAVAGPCRPTTSMTISALTSSASVDTSSATSVEPTASVASATSSASTGSSVETSESSTATSTVSTETSAFTESESSTETSASSTASVEMSSFTTSQSSTETSASSASTDYTTSTTTETTSTTSTAPEITFSIAATGSGPAAGKGLHTYNHDQTAALFDFSPDFSASIGNPEVRPFNIDSEGRLINDQGWYLCGTYDLTSDLLDAPAVVSTCNSPGEPPLGRVFLRCQVTFNYKLTCSIPALTCVAPATPLLDPTCETGTGTWTHFTSNNSGQGDALYIGDGTAPDRYSPLELTVTKV</sequence>